<reference evidence="2 3" key="1">
    <citation type="submission" date="2018-02" db="EMBL/GenBank/DDBJ databases">
        <title>Draft genome sequence of Mycobacterium virginiense isolated from mud of a swine farm in Japan.</title>
        <authorList>
            <person name="Ohya K."/>
        </authorList>
    </citation>
    <scope>NUCLEOTIDE SEQUENCE [LARGE SCALE GENOMIC DNA]</scope>
    <source>
        <strain evidence="2 3">GF75</strain>
    </source>
</reference>
<proteinExistence type="predicted"/>
<evidence type="ECO:0000313" key="3">
    <source>
        <dbReference type="Proteomes" id="UP000237911"/>
    </source>
</evidence>
<evidence type="ECO:0000256" key="1">
    <source>
        <dbReference type="SAM" id="Phobius"/>
    </source>
</evidence>
<name>A0A9X7NWE4_9MYCO</name>
<keyword evidence="3" id="KW-1185">Reference proteome</keyword>
<keyword evidence="1" id="KW-0472">Membrane</keyword>
<gene>
    <name evidence="2" type="ORF">C5U48_23675</name>
</gene>
<accession>A0A9X7NWE4</accession>
<comment type="caution">
    <text evidence="2">The sequence shown here is derived from an EMBL/GenBank/DDBJ whole genome shotgun (WGS) entry which is preliminary data.</text>
</comment>
<keyword evidence="1" id="KW-1133">Transmembrane helix</keyword>
<feature type="transmembrane region" description="Helical" evidence="1">
    <location>
        <begin position="157"/>
        <end position="177"/>
    </location>
</feature>
<feature type="transmembrane region" description="Helical" evidence="1">
    <location>
        <begin position="127"/>
        <end position="145"/>
    </location>
</feature>
<organism evidence="2 3">
    <name type="scientific">Mycolicibacter virginiensis</name>
    <dbReference type="NCBI Taxonomy" id="1795032"/>
    <lineage>
        <taxon>Bacteria</taxon>
        <taxon>Bacillati</taxon>
        <taxon>Actinomycetota</taxon>
        <taxon>Actinomycetes</taxon>
        <taxon>Mycobacteriales</taxon>
        <taxon>Mycobacteriaceae</taxon>
        <taxon>Mycolicibacter</taxon>
    </lineage>
</organism>
<keyword evidence="1" id="KW-0812">Transmembrane</keyword>
<dbReference type="RefSeq" id="WP_046285647.1">
    <property type="nucleotide sequence ID" value="NZ_PUEV01000123.1"/>
</dbReference>
<dbReference type="AlphaFoldDB" id="A0A9X7NWE4"/>
<dbReference type="EMBL" id="PUEV01000123">
    <property type="protein sequence ID" value="PQM49794.1"/>
    <property type="molecule type" value="Genomic_DNA"/>
</dbReference>
<dbReference type="Proteomes" id="UP000237911">
    <property type="component" value="Unassembled WGS sequence"/>
</dbReference>
<protein>
    <submittedName>
        <fullName evidence="2">Uncharacterized protein</fullName>
    </submittedName>
</protein>
<evidence type="ECO:0000313" key="2">
    <source>
        <dbReference type="EMBL" id="PQM49794.1"/>
    </source>
</evidence>
<sequence>MAQEPYVDQLKRLNRKSDLANALNAAQLLQHQRIISQNKELLDLQHQQLAEERQYRFKMWLQSPAGEGYAIWYAKAADLLAAIRAFDEAWQGAWASEISAAISPHERQQVSANRYLPRPLPVAVKRAFNPILVAILTAILLWLVAMQMVGRVFDGSYWALLILLAASTGALTWTLLFDDTSFVRAEEAMANSLRTRRIDLFGVDPLTSPAPSWSVNCEHLAILHSIESVIGNAPVQFPGSAELPAIVAPRCVDPATARLSFHRNLLAVNPFVALGSALRDDDGAANGGCVSSSNEDL</sequence>